<gene>
    <name evidence="2" type="primary">hemY_2</name>
    <name evidence="2" type="ORF">NCTC12195_03310</name>
</gene>
<evidence type="ECO:0000313" key="2">
    <source>
        <dbReference type="EMBL" id="SUM33833.1"/>
    </source>
</evidence>
<dbReference type="Pfam" id="PF01593">
    <property type="entry name" value="Amino_oxidase"/>
    <property type="match status" value="1"/>
</dbReference>
<dbReference type="Gene3D" id="1.10.3110.10">
    <property type="entry name" value="protoporphyrinogen ix oxidase, domain 3"/>
    <property type="match status" value="1"/>
</dbReference>
<keyword evidence="2" id="KW-0560">Oxidoreductase</keyword>
<name>A0A380FK44_STAGA</name>
<proteinExistence type="predicted"/>
<dbReference type="Proteomes" id="UP000255277">
    <property type="component" value="Unassembled WGS sequence"/>
</dbReference>
<dbReference type="InterPro" id="IPR036188">
    <property type="entry name" value="FAD/NAD-bd_sf"/>
</dbReference>
<reference evidence="2 3" key="1">
    <citation type="submission" date="2018-06" db="EMBL/GenBank/DDBJ databases">
        <authorList>
            <consortium name="Pathogen Informatics"/>
            <person name="Doyle S."/>
        </authorList>
    </citation>
    <scope>NUCLEOTIDE SEQUENCE [LARGE SCALE GENOMIC DNA]</scope>
    <source>
        <strain evidence="2 3">NCTC12195</strain>
    </source>
</reference>
<dbReference type="InterPro" id="IPR002937">
    <property type="entry name" value="Amino_oxidase"/>
</dbReference>
<accession>A0A380FK44</accession>
<evidence type="ECO:0000313" key="3">
    <source>
        <dbReference type="Proteomes" id="UP000255277"/>
    </source>
</evidence>
<dbReference type="SUPFAM" id="SSF51905">
    <property type="entry name" value="FAD/NAD(P)-binding domain"/>
    <property type="match status" value="1"/>
</dbReference>
<dbReference type="EMBL" id="UHDK01000001">
    <property type="protein sequence ID" value="SUM33833.1"/>
    <property type="molecule type" value="Genomic_DNA"/>
</dbReference>
<feature type="domain" description="Amine oxidase" evidence="1">
    <location>
        <begin position="21"/>
        <end position="100"/>
    </location>
</feature>
<sequence length="104" mass="12059">MLKINYIQFPVVQYLVYQQILKPFLKTKLISPLGKLRAGKDLIKPSLNIDNDISVGQFFRERLGDEILENLIEPLMGGIYGTDIDDLSLMSTFPEFKQREEPIW</sequence>
<protein>
    <submittedName>
        <fullName evidence="2">Protoporphyrinogen oxidase</fullName>
        <ecNumber evidence="2">1.3.3.4</ecNumber>
    </submittedName>
</protein>
<dbReference type="EC" id="1.3.3.4" evidence="2"/>
<dbReference type="STRING" id="1293.SH09_12845"/>
<evidence type="ECO:0000259" key="1">
    <source>
        <dbReference type="Pfam" id="PF01593"/>
    </source>
</evidence>
<dbReference type="AlphaFoldDB" id="A0A380FK44"/>
<dbReference type="GO" id="GO:0004729">
    <property type="term" value="F:oxygen-dependent protoporphyrinogen oxidase activity"/>
    <property type="evidence" value="ECO:0007669"/>
    <property type="project" value="UniProtKB-EC"/>
</dbReference>
<organism evidence="2 3">
    <name type="scientific">Staphylococcus gallinarum</name>
    <dbReference type="NCBI Taxonomy" id="1293"/>
    <lineage>
        <taxon>Bacteria</taxon>
        <taxon>Bacillati</taxon>
        <taxon>Bacillota</taxon>
        <taxon>Bacilli</taxon>
        <taxon>Bacillales</taxon>
        <taxon>Staphylococcaceae</taxon>
        <taxon>Staphylococcus</taxon>
    </lineage>
</organism>